<evidence type="ECO:0000256" key="14">
    <source>
        <dbReference type="ARBA" id="ARBA00023034"/>
    </source>
</evidence>
<dbReference type="EMBL" id="JAKMXF010000310">
    <property type="protein sequence ID" value="KAI6650627.1"/>
    <property type="molecule type" value="Genomic_DNA"/>
</dbReference>
<dbReference type="Pfam" id="PF04961">
    <property type="entry name" value="FTCD_C"/>
    <property type="match status" value="1"/>
</dbReference>
<evidence type="ECO:0000256" key="19">
    <source>
        <dbReference type="ARBA" id="ARBA00025915"/>
    </source>
</evidence>
<evidence type="ECO:0000256" key="17">
    <source>
        <dbReference type="ARBA" id="ARBA00023268"/>
    </source>
</evidence>
<evidence type="ECO:0000256" key="4">
    <source>
        <dbReference type="ARBA" id="ARBA00005082"/>
    </source>
</evidence>
<evidence type="ECO:0000256" key="3">
    <source>
        <dbReference type="ARBA" id="ARBA00004555"/>
    </source>
</evidence>
<evidence type="ECO:0000256" key="16">
    <source>
        <dbReference type="ARBA" id="ARBA00023239"/>
    </source>
</evidence>
<dbReference type="InterPro" id="IPR013802">
    <property type="entry name" value="Formiminotransferase_C"/>
</dbReference>
<dbReference type="GO" id="GO:0005542">
    <property type="term" value="F:folic acid binding"/>
    <property type="evidence" value="ECO:0007669"/>
    <property type="project" value="UniProtKB-KW"/>
</dbReference>
<dbReference type="GO" id="GO:0030412">
    <property type="term" value="F:formimidoyltetrahydrofolate cyclodeaminase activity"/>
    <property type="evidence" value="ECO:0007669"/>
    <property type="project" value="UniProtKB-EC"/>
</dbReference>
<protein>
    <recommendedName>
        <fullName evidence="9">Formimidoyltransferase-cyclodeaminase</fullName>
        <ecNumber evidence="7">2.1.2.5</ecNumber>
        <ecNumber evidence="8">4.3.1.4</ecNumber>
    </recommendedName>
    <alternativeName>
        <fullName evidence="20">Formiminotransferase-cyclodeaminase</fullName>
    </alternativeName>
</protein>
<dbReference type="Proteomes" id="UP001165289">
    <property type="component" value="Unassembled WGS sequence"/>
</dbReference>
<dbReference type="SUPFAM" id="SSF101262">
    <property type="entry name" value="Methenyltetrahydrofolate cyclohydrolase-like"/>
    <property type="match status" value="1"/>
</dbReference>
<keyword evidence="14" id="KW-0333">Golgi apparatus</keyword>
<dbReference type="InterPro" id="IPR004227">
    <property type="entry name" value="Formiminotransferase_cat"/>
</dbReference>
<dbReference type="Gene3D" id="1.20.120.680">
    <property type="entry name" value="Formiminotetrahydrofolate cyclodeaminase monomer, up-and-down helical bundle"/>
    <property type="match status" value="1"/>
</dbReference>
<dbReference type="EC" id="2.1.2.5" evidence="7"/>
<evidence type="ECO:0000256" key="6">
    <source>
        <dbReference type="ARBA" id="ARBA00010825"/>
    </source>
</evidence>
<evidence type="ECO:0000313" key="23">
    <source>
        <dbReference type="EMBL" id="KAI6650627.1"/>
    </source>
</evidence>
<evidence type="ECO:0000256" key="13">
    <source>
        <dbReference type="ARBA" id="ARBA00022954"/>
    </source>
</evidence>
<dbReference type="InterPro" id="IPR022384">
    <property type="entry name" value="FormiminoTrfase_cat_dom_sf"/>
</dbReference>
<keyword evidence="12" id="KW-0369">Histidine metabolism</keyword>
<dbReference type="PANTHER" id="PTHR12234">
    <property type="entry name" value="FORMIMINOTRANSFERASE-CYCLODEAMINASE"/>
    <property type="match status" value="1"/>
</dbReference>
<feature type="domain" description="Formiminotransferase C-terminal subdomain" evidence="21">
    <location>
        <begin position="209"/>
        <end position="353"/>
    </location>
</feature>
<evidence type="ECO:0000313" key="24">
    <source>
        <dbReference type="Proteomes" id="UP001165289"/>
    </source>
</evidence>
<evidence type="ECO:0000256" key="20">
    <source>
        <dbReference type="ARBA" id="ARBA00030029"/>
    </source>
</evidence>
<dbReference type="Gene3D" id="3.30.990.10">
    <property type="entry name" value="Formiminotransferase, N-terminal subdomain"/>
    <property type="match status" value="1"/>
</dbReference>
<dbReference type="Gene3D" id="3.30.70.670">
    <property type="entry name" value="Formiminotransferase, C-terminal subdomain"/>
    <property type="match status" value="1"/>
</dbReference>
<gene>
    <name evidence="23" type="ORF">LOD99_7677</name>
</gene>
<dbReference type="NCBIfam" id="TIGR02024">
    <property type="entry name" value="FtcD"/>
    <property type="match status" value="1"/>
</dbReference>
<dbReference type="GO" id="GO:0006547">
    <property type="term" value="P:L-histidine metabolic process"/>
    <property type="evidence" value="ECO:0007669"/>
    <property type="project" value="UniProtKB-KW"/>
</dbReference>
<dbReference type="InterPro" id="IPR037070">
    <property type="entry name" value="Formiminotransferase_C_sf"/>
</dbReference>
<dbReference type="AlphaFoldDB" id="A0AAV7JNS3"/>
<comment type="pathway">
    <text evidence="4">Amino-acid degradation; L-histidine degradation into L-glutamate; L-glutamate from N-formimidoyl-L-glutamate (transferase route): step 1/1.</text>
</comment>
<keyword evidence="16" id="KW-0456">Lyase</keyword>
<dbReference type="InterPro" id="IPR051623">
    <property type="entry name" value="FTCD"/>
</dbReference>
<evidence type="ECO:0000256" key="12">
    <source>
        <dbReference type="ARBA" id="ARBA00022808"/>
    </source>
</evidence>
<dbReference type="PANTHER" id="PTHR12234:SF0">
    <property type="entry name" value="FORMIMIDOYLTRANSFERASE-CYCLODEAMINASE"/>
    <property type="match status" value="1"/>
</dbReference>
<dbReference type="SUPFAM" id="SSF55116">
    <property type="entry name" value="Formiminotransferase domain of formiminotransferase-cyclodeaminase"/>
    <property type="match status" value="2"/>
</dbReference>
<dbReference type="EC" id="4.3.1.4" evidence="8"/>
<evidence type="ECO:0000256" key="8">
    <source>
        <dbReference type="ARBA" id="ARBA00012998"/>
    </source>
</evidence>
<dbReference type="InterPro" id="IPR012886">
    <property type="entry name" value="Formiminotransferase_N"/>
</dbReference>
<dbReference type="GO" id="GO:0005814">
    <property type="term" value="C:centriole"/>
    <property type="evidence" value="ECO:0007669"/>
    <property type="project" value="UniProtKB-SubCell"/>
</dbReference>
<dbReference type="InterPro" id="IPR037064">
    <property type="entry name" value="Formiminotransferase_N_sf"/>
</dbReference>
<comment type="subcellular location">
    <subcellularLocation>
        <location evidence="2">Cytoplasm</location>
        <location evidence="2">Cytoskeleton</location>
        <location evidence="2">Microtubule organizing center</location>
        <location evidence="2">Centrosome</location>
        <location evidence="2">Centriole</location>
    </subcellularLocation>
    <subcellularLocation>
        <location evidence="3">Golgi apparatus</location>
    </subcellularLocation>
</comment>
<comment type="similarity">
    <text evidence="6">In the C-terminal section; belongs to the cyclodeaminase/cyclohydrolase family.</text>
</comment>
<comment type="function">
    <text evidence="1">Binds and promotes bundling of vimentin filaments originating from the Golgi.</text>
</comment>
<comment type="subunit">
    <text evidence="19">Homooctamer, including four polyglutamate binding sites. The subunits are arranged as a tetramer of dimers, and form a planar ring-shaped structure.</text>
</comment>
<dbReference type="InterPro" id="IPR007044">
    <property type="entry name" value="Cyclodeamin/CycHdrlase"/>
</dbReference>
<dbReference type="FunFam" id="3.30.990.10:FF:000001">
    <property type="entry name" value="Formimidoyltransferase cyclodeaminase"/>
    <property type="match status" value="1"/>
</dbReference>
<keyword evidence="10" id="KW-0963">Cytoplasm</keyword>
<evidence type="ECO:0000256" key="10">
    <source>
        <dbReference type="ARBA" id="ARBA00022490"/>
    </source>
</evidence>
<keyword evidence="24" id="KW-1185">Reference proteome</keyword>
<organism evidence="23 24">
    <name type="scientific">Oopsacas minuta</name>
    <dbReference type="NCBI Taxonomy" id="111878"/>
    <lineage>
        <taxon>Eukaryota</taxon>
        <taxon>Metazoa</taxon>
        <taxon>Porifera</taxon>
        <taxon>Hexactinellida</taxon>
        <taxon>Hexasterophora</taxon>
        <taxon>Lyssacinosida</taxon>
        <taxon>Leucopsacidae</taxon>
        <taxon>Oopsacas</taxon>
    </lineage>
</organism>
<evidence type="ECO:0000256" key="15">
    <source>
        <dbReference type="ARBA" id="ARBA00023212"/>
    </source>
</evidence>
<dbReference type="Pfam" id="PF02971">
    <property type="entry name" value="FTCD"/>
    <property type="match status" value="1"/>
</dbReference>
<dbReference type="InterPro" id="IPR036178">
    <property type="entry name" value="Formintransfe-cycloase-like_sf"/>
</dbReference>
<keyword evidence="11" id="KW-0808">Transferase</keyword>
<evidence type="ECO:0000256" key="2">
    <source>
        <dbReference type="ARBA" id="ARBA00004114"/>
    </source>
</evidence>
<evidence type="ECO:0000259" key="22">
    <source>
        <dbReference type="SMART" id="SM01222"/>
    </source>
</evidence>
<evidence type="ECO:0000256" key="18">
    <source>
        <dbReference type="ARBA" id="ARBA00025506"/>
    </source>
</evidence>
<keyword evidence="17" id="KW-0511">Multifunctional enzyme</keyword>
<evidence type="ECO:0000256" key="5">
    <source>
        <dbReference type="ARBA" id="ARBA00008297"/>
    </source>
</evidence>
<evidence type="ECO:0000256" key="1">
    <source>
        <dbReference type="ARBA" id="ARBA00002680"/>
    </source>
</evidence>
<dbReference type="SMART" id="SM01221">
    <property type="entry name" value="FTCD"/>
    <property type="match status" value="1"/>
</dbReference>
<keyword evidence="13" id="KW-0290">Folate-binding</keyword>
<reference evidence="23 24" key="1">
    <citation type="journal article" date="2023" name="BMC Biol.">
        <title>The compact genome of the sponge Oopsacas minuta (Hexactinellida) is lacking key metazoan core genes.</title>
        <authorList>
            <person name="Santini S."/>
            <person name="Schenkelaars Q."/>
            <person name="Jourda C."/>
            <person name="Duchesne M."/>
            <person name="Belahbib H."/>
            <person name="Rocher C."/>
            <person name="Selva M."/>
            <person name="Riesgo A."/>
            <person name="Vervoort M."/>
            <person name="Leys S.P."/>
            <person name="Kodjabachian L."/>
            <person name="Le Bivic A."/>
            <person name="Borchiellini C."/>
            <person name="Claverie J.M."/>
            <person name="Renard E."/>
        </authorList>
    </citation>
    <scope>NUCLEOTIDE SEQUENCE [LARGE SCALE GENOMIC DNA]</scope>
    <source>
        <strain evidence="23">SPO-2</strain>
    </source>
</reference>
<feature type="domain" description="Formiminotransferase N-terminal subdomain" evidence="22">
    <location>
        <begin position="31"/>
        <end position="208"/>
    </location>
</feature>
<evidence type="ECO:0000256" key="9">
    <source>
        <dbReference type="ARBA" id="ARBA00017787"/>
    </source>
</evidence>
<proteinExistence type="inferred from homology"/>
<dbReference type="Pfam" id="PF07837">
    <property type="entry name" value="FTCD_N"/>
    <property type="match status" value="1"/>
</dbReference>
<sequence length="569" mass="63438">MISRIFQSRSAGIFIYSILHSPTYKRMIHSKIIECVPNFSEGRDTAVIEEISKSIQAILGCTLLHVDAGVDTNRTVYTFVGSPDSVIEAALAASKVARTRIDMKKHSGEHPRLGALDVCPFIPVKNVSMEECVNYSKTFGSRLSAELNIPIYLYEQSQQLEYRRQLADIRKGEYEGLADKLIKPEWKPDYGSTIFVPEWGATVCGARKYLIAYNVNLLGTKEQAHRIALNIRETGRGPNERGLFDKVRAIGWWLEDRNIAQISINLGDWEVTNFHTVFEECKKQARALKLTVMGSELIGLVPLNALLQAAEFYIQQDDLFIMDEGQKVQLVADRVGLNSLSMFDPSKRIIEYMLTQPPTPLLSMSVREFIQSVGGRTPLPGGGCVAALTSSLGAALGFMYCQLSYGQRKYSDIDHIMRANLPVLNKAHQQLMLLVQEDSNAYESILEASRMKKGTPDENDKRNEAIQLATKRAINSPLQVIKIASSCWESLIQVAEVGNANALSDLQVGAKSLEIGIWGACRNVEANLPDLEDKQMCKEVEQLSARLYTEAQTAFDKIQQIIAGRLQAK</sequence>
<evidence type="ECO:0000256" key="11">
    <source>
        <dbReference type="ARBA" id="ARBA00022679"/>
    </source>
</evidence>
<comment type="similarity">
    <text evidence="5">In the N-terminal section; belongs to the formiminotransferase family.</text>
</comment>
<dbReference type="GO" id="GO:0030409">
    <property type="term" value="F:glutamate formimidoyltransferase activity"/>
    <property type="evidence" value="ECO:0007669"/>
    <property type="project" value="UniProtKB-EC"/>
</dbReference>
<accession>A0AAV7JNS3</accession>
<comment type="function">
    <text evidence="18">Folate-dependent enzyme, that displays both transferase and deaminase activity. Serves to channel one-carbon units from formiminoglutamate to the folate pool.</text>
</comment>
<name>A0AAV7JNS3_9METZ</name>
<comment type="caution">
    <text evidence="23">The sequence shown here is derived from an EMBL/GenBank/DDBJ whole genome shotgun (WGS) entry which is preliminary data.</text>
</comment>
<keyword evidence="15" id="KW-0206">Cytoskeleton</keyword>
<evidence type="ECO:0000256" key="7">
    <source>
        <dbReference type="ARBA" id="ARBA00012252"/>
    </source>
</evidence>
<dbReference type="GO" id="GO:0005794">
    <property type="term" value="C:Golgi apparatus"/>
    <property type="evidence" value="ECO:0007669"/>
    <property type="project" value="UniProtKB-SubCell"/>
</dbReference>
<evidence type="ECO:0000259" key="21">
    <source>
        <dbReference type="SMART" id="SM01221"/>
    </source>
</evidence>
<dbReference type="SMART" id="SM01222">
    <property type="entry name" value="FTCD_N"/>
    <property type="match status" value="1"/>
</dbReference>